<sequence length="69" mass="8518">MMSGYREDGHQIERRKQKTIKAYKVKEKKTARMYQERREELKSKQYLEDCDIESHWEELKEIILRTVAK</sequence>
<accession>A0A8K0D8K1</accession>
<reference evidence="1" key="1">
    <citation type="submission" date="2019-08" db="EMBL/GenBank/DDBJ databases">
        <title>The genome of the North American firefly Photinus pyralis.</title>
        <authorList>
            <consortium name="Photinus pyralis genome working group"/>
            <person name="Fallon T.R."/>
            <person name="Sander Lower S.E."/>
            <person name="Weng J.-K."/>
        </authorList>
    </citation>
    <scope>NUCLEOTIDE SEQUENCE</scope>
    <source>
        <strain evidence="1">TRF0915ILg1</strain>
        <tissue evidence="1">Whole body</tissue>
    </source>
</reference>
<evidence type="ECO:0000313" key="2">
    <source>
        <dbReference type="Proteomes" id="UP000801492"/>
    </source>
</evidence>
<dbReference type="AlphaFoldDB" id="A0A8K0D8K1"/>
<feature type="non-terminal residue" evidence="1">
    <location>
        <position position="1"/>
    </location>
</feature>
<organism evidence="1 2">
    <name type="scientific">Ignelater luminosus</name>
    <name type="common">Cucubano</name>
    <name type="synonym">Pyrophorus luminosus</name>
    <dbReference type="NCBI Taxonomy" id="2038154"/>
    <lineage>
        <taxon>Eukaryota</taxon>
        <taxon>Metazoa</taxon>
        <taxon>Ecdysozoa</taxon>
        <taxon>Arthropoda</taxon>
        <taxon>Hexapoda</taxon>
        <taxon>Insecta</taxon>
        <taxon>Pterygota</taxon>
        <taxon>Neoptera</taxon>
        <taxon>Endopterygota</taxon>
        <taxon>Coleoptera</taxon>
        <taxon>Polyphaga</taxon>
        <taxon>Elateriformia</taxon>
        <taxon>Elateroidea</taxon>
        <taxon>Elateridae</taxon>
        <taxon>Agrypninae</taxon>
        <taxon>Pyrophorini</taxon>
        <taxon>Ignelater</taxon>
    </lineage>
</organism>
<dbReference type="EMBL" id="VTPC01001810">
    <property type="protein sequence ID" value="KAF2901179.1"/>
    <property type="molecule type" value="Genomic_DNA"/>
</dbReference>
<dbReference type="Proteomes" id="UP000801492">
    <property type="component" value="Unassembled WGS sequence"/>
</dbReference>
<evidence type="ECO:0000313" key="1">
    <source>
        <dbReference type="EMBL" id="KAF2901179.1"/>
    </source>
</evidence>
<gene>
    <name evidence="1" type="ORF">ILUMI_05005</name>
</gene>
<name>A0A8K0D8K1_IGNLU</name>
<comment type="caution">
    <text evidence="1">The sequence shown here is derived from an EMBL/GenBank/DDBJ whole genome shotgun (WGS) entry which is preliminary data.</text>
</comment>
<proteinExistence type="predicted"/>
<protein>
    <submittedName>
        <fullName evidence="1">Uncharacterized protein</fullName>
    </submittedName>
</protein>
<keyword evidence="2" id="KW-1185">Reference proteome</keyword>